<protein>
    <recommendedName>
        <fullName evidence="10">DNA replication complex GINS protein PSF2</fullName>
    </recommendedName>
</protein>
<dbReference type="InterPro" id="IPR007257">
    <property type="entry name" value="GINS_Psf2"/>
</dbReference>
<reference evidence="8" key="1">
    <citation type="submission" date="2021-12" db="EMBL/GenBank/DDBJ databases">
        <title>Prjna785345.</title>
        <authorList>
            <person name="Rujirawat T."/>
            <person name="Krajaejun T."/>
        </authorList>
    </citation>
    <scope>NUCLEOTIDE SEQUENCE</scope>
    <source>
        <strain evidence="8">Pi057C3</strain>
    </source>
</reference>
<feature type="domain" description="DNA replication complex GINS protein PSF2 N-terminal" evidence="7">
    <location>
        <begin position="22"/>
        <end position="77"/>
    </location>
</feature>
<dbReference type="EMBL" id="JAKCXM010000010">
    <property type="protein sequence ID" value="KAJ0408617.1"/>
    <property type="molecule type" value="Genomic_DNA"/>
</dbReference>
<dbReference type="AlphaFoldDB" id="A0AAD5LS46"/>
<dbReference type="FunFam" id="1.20.58.1020:FF:000001">
    <property type="entry name" value="DNA replication complex GINS protein PSF2"/>
    <property type="match status" value="1"/>
</dbReference>
<comment type="caution">
    <text evidence="8">The sequence shown here is derived from an EMBL/GenBank/DDBJ whole genome shotgun (WGS) entry which is preliminary data.</text>
</comment>
<gene>
    <name evidence="8" type="ORF">P43SY_008964</name>
</gene>
<evidence type="ECO:0000313" key="8">
    <source>
        <dbReference type="EMBL" id="KAJ0408617.1"/>
    </source>
</evidence>
<dbReference type="Pfam" id="PF25005">
    <property type="entry name" value="PSF2_N"/>
    <property type="match status" value="1"/>
</dbReference>
<name>A0AAD5LS46_PYTIN</name>
<dbReference type="PANTHER" id="PTHR12772">
    <property type="entry name" value="DNA REPLICATION COMPLEX GINS PROTEIN PSF2"/>
    <property type="match status" value="1"/>
</dbReference>
<sequence>MRMTLLMDPHAHAYILFLLVQAEQELIDIVPHFGIRENDGVLNFISGDFGPFQPGITTRVPLWLAIMLKQLNKCRIIEPSWFSVDYLSQRLEREKDSDVFEELPFHYLEIASLLFKHAAEDIEQIEHIRSLLEDIQNVRQDKIRNGLYKIANDVQSGGTAYAIQMNNIGALEVNSVRQFMIGSLNKFYRLAKLSEDEHGAFCVAGHVNGWTDRFLLSSDGDEYGSQSQTQGYSEPSSSAASAPVQRLRRFR</sequence>
<dbReference type="SUPFAM" id="SSF160059">
    <property type="entry name" value="PriA/YqbF domain"/>
    <property type="match status" value="1"/>
</dbReference>
<dbReference type="GO" id="GO:0000811">
    <property type="term" value="C:GINS complex"/>
    <property type="evidence" value="ECO:0007669"/>
    <property type="project" value="TreeGrafter"/>
</dbReference>
<evidence type="ECO:0000313" key="9">
    <source>
        <dbReference type="Proteomes" id="UP001209570"/>
    </source>
</evidence>
<keyword evidence="4" id="KW-0539">Nucleus</keyword>
<keyword evidence="9" id="KW-1185">Reference proteome</keyword>
<keyword evidence="3" id="KW-0235">DNA replication</keyword>
<dbReference type="CDD" id="cd21694">
    <property type="entry name" value="GINS_B_Psf2"/>
    <property type="match status" value="1"/>
</dbReference>
<evidence type="ECO:0000256" key="3">
    <source>
        <dbReference type="ARBA" id="ARBA00022705"/>
    </source>
</evidence>
<evidence type="ECO:0000259" key="6">
    <source>
        <dbReference type="Pfam" id="PF05916"/>
    </source>
</evidence>
<evidence type="ECO:0008006" key="10">
    <source>
        <dbReference type="Google" id="ProtNLM"/>
    </source>
</evidence>
<proteinExistence type="inferred from homology"/>
<evidence type="ECO:0000256" key="5">
    <source>
        <dbReference type="SAM" id="MobiDB-lite"/>
    </source>
</evidence>
<evidence type="ECO:0000259" key="7">
    <source>
        <dbReference type="Pfam" id="PF25005"/>
    </source>
</evidence>
<dbReference type="SUPFAM" id="SSF158573">
    <property type="entry name" value="GINS helical bundle-like"/>
    <property type="match status" value="1"/>
</dbReference>
<dbReference type="Proteomes" id="UP001209570">
    <property type="component" value="Unassembled WGS sequence"/>
</dbReference>
<evidence type="ECO:0000256" key="1">
    <source>
        <dbReference type="ARBA" id="ARBA00004123"/>
    </source>
</evidence>
<feature type="compositionally biased region" description="Polar residues" evidence="5">
    <location>
        <begin position="224"/>
        <end position="235"/>
    </location>
</feature>
<organism evidence="8 9">
    <name type="scientific">Pythium insidiosum</name>
    <name type="common">Pythiosis disease agent</name>
    <dbReference type="NCBI Taxonomy" id="114742"/>
    <lineage>
        <taxon>Eukaryota</taxon>
        <taxon>Sar</taxon>
        <taxon>Stramenopiles</taxon>
        <taxon>Oomycota</taxon>
        <taxon>Peronosporomycetes</taxon>
        <taxon>Pythiales</taxon>
        <taxon>Pythiaceae</taxon>
        <taxon>Pythium</taxon>
    </lineage>
</organism>
<dbReference type="Gene3D" id="1.20.58.1020">
    <property type="match status" value="1"/>
</dbReference>
<feature type="domain" description="GINS subunit" evidence="6">
    <location>
        <begin position="81"/>
        <end position="187"/>
    </location>
</feature>
<comment type="similarity">
    <text evidence="2">Belongs to the GINS2/PSF2 family.</text>
</comment>
<dbReference type="GO" id="GO:0000727">
    <property type="term" value="P:double-strand break repair via break-induced replication"/>
    <property type="evidence" value="ECO:0007669"/>
    <property type="project" value="TreeGrafter"/>
</dbReference>
<dbReference type="FunFam" id="3.40.5.50:FF:000001">
    <property type="entry name" value="DNA replication complex GINS protein PSF2"/>
    <property type="match status" value="1"/>
</dbReference>
<dbReference type="GO" id="GO:0006260">
    <property type="term" value="P:DNA replication"/>
    <property type="evidence" value="ECO:0007669"/>
    <property type="project" value="UniProtKB-KW"/>
</dbReference>
<dbReference type="Pfam" id="PF05916">
    <property type="entry name" value="Sld5"/>
    <property type="match status" value="1"/>
</dbReference>
<dbReference type="InterPro" id="IPR036224">
    <property type="entry name" value="GINS_bundle-like_dom_sf"/>
</dbReference>
<evidence type="ECO:0000256" key="2">
    <source>
        <dbReference type="ARBA" id="ARBA00010565"/>
    </source>
</evidence>
<dbReference type="PANTHER" id="PTHR12772:SF0">
    <property type="entry name" value="DNA REPLICATION COMPLEX GINS PROTEIN PSF2"/>
    <property type="match status" value="1"/>
</dbReference>
<accession>A0AAD5LS46</accession>
<comment type="subcellular location">
    <subcellularLocation>
        <location evidence="1">Nucleus</location>
    </subcellularLocation>
</comment>
<dbReference type="InterPro" id="IPR021151">
    <property type="entry name" value="GINS_A"/>
</dbReference>
<evidence type="ECO:0000256" key="4">
    <source>
        <dbReference type="ARBA" id="ARBA00023242"/>
    </source>
</evidence>
<dbReference type="Gene3D" id="3.40.5.50">
    <property type="match status" value="1"/>
</dbReference>
<dbReference type="CDD" id="cd11712">
    <property type="entry name" value="GINS_A_psf2"/>
    <property type="match status" value="1"/>
</dbReference>
<dbReference type="InterPro" id="IPR056784">
    <property type="entry name" value="PSF2_N"/>
</dbReference>
<feature type="region of interest" description="Disordered" evidence="5">
    <location>
        <begin position="221"/>
        <end position="251"/>
    </location>
</feature>